<dbReference type="Gene3D" id="3.30.70.1230">
    <property type="entry name" value="Nucleotide cyclase"/>
    <property type="match status" value="1"/>
</dbReference>
<feature type="region of interest" description="Disordered" evidence="1">
    <location>
        <begin position="625"/>
        <end position="672"/>
    </location>
</feature>
<dbReference type="SUPFAM" id="SSF55073">
    <property type="entry name" value="Nucleotide cyclase"/>
    <property type="match status" value="1"/>
</dbReference>
<dbReference type="InterPro" id="IPR046880">
    <property type="entry name" value="TPR-S"/>
</dbReference>
<accession>A0A5A8D6F8</accession>
<feature type="compositionally biased region" description="Low complexity" evidence="1">
    <location>
        <begin position="1310"/>
        <end position="1324"/>
    </location>
</feature>
<evidence type="ECO:0000256" key="1">
    <source>
        <dbReference type="SAM" id="MobiDB-lite"/>
    </source>
</evidence>
<dbReference type="Pfam" id="PF20308">
    <property type="entry name" value="TPR-S"/>
    <property type="match status" value="1"/>
</dbReference>
<feature type="compositionally biased region" description="Acidic residues" evidence="1">
    <location>
        <begin position="1002"/>
        <end position="1013"/>
    </location>
</feature>
<feature type="compositionally biased region" description="Low complexity" evidence="1">
    <location>
        <begin position="1075"/>
        <end position="1088"/>
    </location>
</feature>
<dbReference type="GO" id="GO:0035556">
    <property type="term" value="P:intracellular signal transduction"/>
    <property type="evidence" value="ECO:0007669"/>
    <property type="project" value="InterPro"/>
</dbReference>
<evidence type="ECO:0000259" key="2">
    <source>
        <dbReference type="PROSITE" id="PS50125"/>
    </source>
</evidence>
<dbReference type="EMBL" id="VLTM01000040">
    <property type="protein sequence ID" value="KAA0160815.1"/>
    <property type="molecule type" value="Genomic_DNA"/>
</dbReference>
<dbReference type="PROSITE" id="PS50125">
    <property type="entry name" value="GUANYLATE_CYCLASE_2"/>
    <property type="match status" value="1"/>
</dbReference>
<feature type="domain" description="Guanylate cyclase" evidence="2">
    <location>
        <begin position="1677"/>
        <end position="1799"/>
    </location>
</feature>
<dbReference type="InterPro" id="IPR029787">
    <property type="entry name" value="Nucleotide_cyclase"/>
</dbReference>
<evidence type="ECO:0000313" key="3">
    <source>
        <dbReference type="EMBL" id="KAA0160815.1"/>
    </source>
</evidence>
<feature type="compositionally biased region" description="Polar residues" evidence="1">
    <location>
        <begin position="641"/>
        <end position="659"/>
    </location>
</feature>
<feature type="compositionally biased region" description="Gly residues" evidence="1">
    <location>
        <begin position="1064"/>
        <end position="1074"/>
    </location>
</feature>
<feature type="region of interest" description="Disordered" evidence="1">
    <location>
        <begin position="1870"/>
        <end position="1891"/>
    </location>
</feature>
<feature type="compositionally biased region" description="Low complexity" evidence="1">
    <location>
        <begin position="625"/>
        <end position="635"/>
    </location>
</feature>
<feature type="compositionally biased region" description="Gly residues" evidence="1">
    <location>
        <begin position="1340"/>
        <end position="1350"/>
    </location>
</feature>
<reference evidence="3 4" key="1">
    <citation type="submission" date="2019-07" db="EMBL/GenBank/DDBJ databases">
        <title>Genomes of Cafeteria roenbergensis.</title>
        <authorList>
            <person name="Fischer M.G."/>
            <person name="Hackl T."/>
            <person name="Roman M."/>
        </authorList>
    </citation>
    <scope>NUCLEOTIDE SEQUENCE [LARGE SCALE GENOMIC DNA]</scope>
    <source>
        <strain evidence="3 4">Cflag</strain>
    </source>
</reference>
<name>A0A5A8D6F8_CAFRO</name>
<feature type="region of interest" description="Disordered" evidence="1">
    <location>
        <begin position="999"/>
        <end position="1088"/>
    </location>
</feature>
<feature type="compositionally biased region" description="Basic residues" evidence="1">
    <location>
        <begin position="587"/>
        <end position="597"/>
    </location>
</feature>
<gene>
    <name evidence="3" type="ORF">FNF31_04074</name>
</gene>
<proteinExistence type="predicted"/>
<dbReference type="Proteomes" id="UP000325113">
    <property type="component" value="Unassembled WGS sequence"/>
</dbReference>
<protein>
    <recommendedName>
        <fullName evidence="2">Guanylate cyclase domain-containing protein</fullName>
    </recommendedName>
</protein>
<feature type="region of interest" description="Disordered" evidence="1">
    <location>
        <begin position="1563"/>
        <end position="1595"/>
    </location>
</feature>
<sequence>MSQVSPAAAASKDGVHFSPSHRTGSHKSSIELDAKSVVPGKGMRPAGNRSSGSPKEAERTDSTQATPAEQSGVRARWKQLLRTEGPKHMGRDKERDVAKELKAIEHEHRVTKAGDVIKLSSVALSAIRRLRAARGSVVTGEPDVTELAEEMRRRRLTQRELMELDPEQLLARGFGIDDLTDQLIVEHIVSSDCTATEVQTVFRSTLEKNRSQAFHLVVAETLIQKGEPLMAEEILYFATKRFKEDTQRRIRQLHGLALAQGGSTERAIVVLEQLQLEGAMDDEGGGLLARCYKDLAARERNAERRTALLNKAHAIYKEAFEAGGRSSYYTGINTATMAMLTGRTVEAIALADDVVAICRKELEAELKAARAAAKLATETGSAGSVANAAGDCASEGGATAPQVASVSSAPHTDELVVALRPFFKPSHYWCLATIGEANVIIGDFEAAAEHYEAARECAGDSWVRIASTQRQLRLLLKHKVEAGLGPQALRALQKGEAGAFRAALARGGVSAEEDGEEDGEGAGTMSVFEAADEEAAGAARARLTAAVRSTMELHRASAKSEALRKRVLAVLYDTRRTIERQQQQRQPRARGGRRQARRASLPETFSESIMTASLAATGMAKAASGSFGAGSALRGPPALESTPSRSTPGTQIADSSSAFRPSAEAQEREDSRMRRRAQEAALMARDGPFACLMDIPTVAVFLACETDELYAVPSPGAEAALRKQLRQSLRACNARFAYCCPCTLADVLFLEVAAELGCEVYIVLPVPMDVHIAWCTTRFMDVERYDVIASAPPDAEEESADDDATAVAARAAGVRLQPRASSGALASAASGSGGARGSRSTLRHRATSGDSANGARSRRRKRGRRKSLLFSTSALIQRLRDQLAAAARVDIANDMSPEMTVTNRHYASLLVDGLARKRAQLLGTATRRLYCHGEVMPSRLTVRSWLQRRPHEAEFPGEDGITASGIHLMPRLTAPGGVKEFACNLTAKGLFPGAEAGLGAGLDDEDYEDDEDDDLHRRGRRPHDSEDDRDESGDAPATAERMSVGRRGMRSPAGNAFGSASAEGKGGLGLGDGIGSRPRASVRSSLASSVWPAGEEERKRVSRRTRGRRHSFAGLTPMEDESLYVLRSEAQHTVAVAAAHARATAIAKAVAAGAEAAGMQLSPGLAMGAKRPGMVGASATPLAPVGQGNGAANGAASRQADRSPLMEGLRESDGSVMRGVSLAGNSMMASRSGGAGLGTDLAGDAGDGAAGRYGGGARDAGAGAKEASRSLTGPLSGFGAPRDSVGAESVPESAGRVQRFSTSGPPDGVSPSAAGKPPVAVPGAAGPGSSGWGSAAASGAGAGAGWGGGTRVATHRTPASGRGSDGSAAPTSPALREAMLPLATLFAAPLAVEHWIAHATPFRVVVLPFSIRAESHEHLMAMLPAATVRKAHSAQLLVRRDRSSSDATNTPTTMAVGGSAAKVSALRAAKASSFSEGVVVATAVGSARTASHSQNPEVSVAAVMANISEGGSGSETGSRRDEGFTEEELQLAAKAQDKAARGARWVGAVSAAARSGAAAKAAASGAGGDRPSSADSGAGVDTASGDSSGEARGRGVTFSEVVGRATVRSALDADLSRALELLVPAFQSHSGIHDARVTAAGGDASDRRQLGLGGTGRLRMPLFGAPAPSIRRQVIAAPLFADVVNFSKLSEPQVLVFIENVLGAIANLIDSMPPRARPRIQQTWGDALYGVWSRVPDAGEFALMLSDLITKVPWHTLGLPSNLNIRISLHAAPVHVVTDPILRLKNYTGVHTSRAARIEPITPPGSVYCTQAFAAISEMLGVQSYECTYVGNVPLAKKYGMQPVFAVRWKSSSRTVPRRLHQRLRNTLRHLAGRARKDTADEAPPAKPARK</sequence>
<dbReference type="GO" id="GO:0009190">
    <property type="term" value="P:cyclic nucleotide biosynthetic process"/>
    <property type="evidence" value="ECO:0007669"/>
    <property type="project" value="InterPro"/>
</dbReference>
<feature type="region of interest" description="Disordered" evidence="1">
    <location>
        <begin position="1254"/>
        <end position="1372"/>
    </location>
</feature>
<feature type="region of interest" description="Disordered" evidence="1">
    <location>
        <begin position="578"/>
        <end position="605"/>
    </location>
</feature>
<feature type="region of interest" description="Disordered" evidence="1">
    <location>
        <begin position="1186"/>
        <end position="1212"/>
    </location>
</feature>
<organism evidence="3 4">
    <name type="scientific">Cafeteria roenbergensis</name>
    <name type="common">Marine flagellate</name>
    <dbReference type="NCBI Taxonomy" id="33653"/>
    <lineage>
        <taxon>Eukaryota</taxon>
        <taxon>Sar</taxon>
        <taxon>Stramenopiles</taxon>
        <taxon>Bigyra</taxon>
        <taxon>Opalozoa</taxon>
        <taxon>Bicosoecida</taxon>
        <taxon>Cafeteriaceae</taxon>
        <taxon>Cafeteria</taxon>
    </lineage>
</organism>
<feature type="region of interest" description="Disordered" evidence="1">
    <location>
        <begin position="823"/>
        <end position="864"/>
    </location>
</feature>
<feature type="region of interest" description="Disordered" evidence="1">
    <location>
        <begin position="1"/>
        <end position="76"/>
    </location>
</feature>
<evidence type="ECO:0000313" key="4">
    <source>
        <dbReference type="Proteomes" id="UP000325113"/>
    </source>
</evidence>
<dbReference type="InterPro" id="IPR001054">
    <property type="entry name" value="A/G_cyclase"/>
</dbReference>
<dbReference type="CDD" id="cd07302">
    <property type="entry name" value="CHD"/>
    <property type="match status" value="1"/>
</dbReference>
<comment type="caution">
    <text evidence="3">The sequence shown here is derived from an EMBL/GenBank/DDBJ whole genome shotgun (WGS) entry which is preliminary data.</text>
</comment>